<proteinExistence type="predicted"/>
<name>A0AAN7JBJ0_9MYRT</name>
<protein>
    <submittedName>
        <fullName evidence="2">Uncharacterized protein</fullName>
    </submittedName>
</protein>
<reference evidence="2 3" key="1">
    <citation type="journal article" date="2023" name="Hortic Res">
        <title>Pangenome of water caltrop reveals structural variations and asymmetric subgenome divergence after allopolyploidization.</title>
        <authorList>
            <person name="Zhang X."/>
            <person name="Chen Y."/>
            <person name="Wang L."/>
            <person name="Yuan Y."/>
            <person name="Fang M."/>
            <person name="Shi L."/>
            <person name="Lu R."/>
            <person name="Comes H.P."/>
            <person name="Ma Y."/>
            <person name="Chen Y."/>
            <person name="Huang G."/>
            <person name="Zhou Y."/>
            <person name="Zheng Z."/>
            <person name="Qiu Y."/>
        </authorList>
    </citation>
    <scope>NUCLEOTIDE SEQUENCE [LARGE SCALE GENOMIC DNA]</scope>
    <source>
        <tissue evidence="2">Roots</tissue>
    </source>
</reference>
<comment type="caution">
    <text evidence="2">The sequence shown here is derived from an EMBL/GenBank/DDBJ whole genome shotgun (WGS) entry which is preliminary data.</text>
</comment>
<evidence type="ECO:0000313" key="3">
    <source>
        <dbReference type="Proteomes" id="UP001345219"/>
    </source>
</evidence>
<keyword evidence="3" id="KW-1185">Reference proteome</keyword>
<evidence type="ECO:0000313" key="2">
    <source>
        <dbReference type="EMBL" id="KAK4745221.1"/>
    </source>
</evidence>
<organism evidence="2 3">
    <name type="scientific">Trapa incisa</name>
    <dbReference type="NCBI Taxonomy" id="236973"/>
    <lineage>
        <taxon>Eukaryota</taxon>
        <taxon>Viridiplantae</taxon>
        <taxon>Streptophyta</taxon>
        <taxon>Embryophyta</taxon>
        <taxon>Tracheophyta</taxon>
        <taxon>Spermatophyta</taxon>
        <taxon>Magnoliopsida</taxon>
        <taxon>eudicotyledons</taxon>
        <taxon>Gunneridae</taxon>
        <taxon>Pentapetalae</taxon>
        <taxon>rosids</taxon>
        <taxon>malvids</taxon>
        <taxon>Myrtales</taxon>
        <taxon>Lythraceae</taxon>
        <taxon>Trapa</taxon>
    </lineage>
</organism>
<feature type="region of interest" description="Disordered" evidence="1">
    <location>
        <begin position="151"/>
        <end position="176"/>
    </location>
</feature>
<evidence type="ECO:0000256" key="1">
    <source>
        <dbReference type="SAM" id="MobiDB-lite"/>
    </source>
</evidence>
<accession>A0AAN7JBJ0</accession>
<gene>
    <name evidence="2" type="ORF">SAY87_011533</name>
</gene>
<sequence>MATGSGCNGTAVTALVQPQALIDILLMISEKVFPWMKNWRGRQAESCMLCCTYPRRRPRRKSGELIGNELNSNYSALLVKTWSFDYCSLETLVGIKFVIYENPRNFDKMKEVATQNFQCIFQAYEILSNETKMQICQKSLLINKEQSHERSESARLDIKEHNDASTYRLASQERER</sequence>
<dbReference type="Proteomes" id="UP001345219">
    <property type="component" value="Chromosome 9"/>
</dbReference>
<dbReference type="AlphaFoldDB" id="A0AAN7JBJ0"/>
<dbReference type="EMBL" id="JAXIOK010000022">
    <property type="protein sequence ID" value="KAK4745221.1"/>
    <property type="molecule type" value="Genomic_DNA"/>
</dbReference>
<feature type="compositionally biased region" description="Basic and acidic residues" evidence="1">
    <location>
        <begin position="151"/>
        <end position="163"/>
    </location>
</feature>